<evidence type="ECO:0008006" key="4">
    <source>
        <dbReference type="Google" id="ProtNLM"/>
    </source>
</evidence>
<dbReference type="OrthoDB" id="5086500at2759"/>
<protein>
    <recommendedName>
        <fullName evidence="4">Concanavalin A-like lectin/glucanase</fullName>
    </recommendedName>
</protein>
<gene>
    <name evidence="2" type="ORF">NFIA_002420</name>
</gene>
<organism evidence="2 3">
    <name type="scientific">Neosartorya fischeri (strain ATCC 1020 / DSM 3700 / CBS 544.65 / FGSC A1164 / JCM 1740 / NRRL 181 / WB 181)</name>
    <name type="common">Aspergillus fischerianus</name>
    <dbReference type="NCBI Taxonomy" id="331117"/>
    <lineage>
        <taxon>Eukaryota</taxon>
        <taxon>Fungi</taxon>
        <taxon>Dikarya</taxon>
        <taxon>Ascomycota</taxon>
        <taxon>Pezizomycotina</taxon>
        <taxon>Eurotiomycetes</taxon>
        <taxon>Eurotiomycetidae</taxon>
        <taxon>Eurotiales</taxon>
        <taxon>Aspergillaceae</taxon>
        <taxon>Aspergillus</taxon>
        <taxon>Aspergillus subgen. Fumigati</taxon>
    </lineage>
</organism>
<name>A1DJK3_NEOFI</name>
<dbReference type="eggNOG" id="ENOG502SKA0">
    <property type="taxonomic scope" value="Eukaryota"/>
</dbReference>
<evidence type="ECO:0000313" key="3">
    <source>
        <dbReference type="Proteomes" id="UP000006702"/>
    </source>
</evidence>
<dbReference type="Proteomes" id="UP000006702">
    <property type="component" value="Unassembled WGS sequence"/>
</dbReference>
<dbReference type="HOGENOM" id="CLU_068720_2_0_1"/>
<reference evidence="3" key="1">
    <citation type="journal article" date="2008" name="PLoS Genet.">
        <title>Genomic islands in the pathogenic filamentous fungus Aspergillus fumigatus.</title>
        <authorList>
            <person name="Fedorova N.D."/>
            <person name="Khaldi N."/>
            <person name="Joardar V.S."/>
            <person name="Maiti R."/>
            <person name="Amedeo P."/>
            <person name="Anderson M.J."/>
            <person name="Crabtree J."/>
            <person name="Silva J.C."/>
            <person name="Badger J.H."/>
            <person name="Albarraq A."/>
            <person name="Angiuoli S."/>
            <person name="Bussey H."/>
            <person name="Bowyer P."/>
            <person name="Cotty P.J."/>
            <person name="Dyer P.S."/>
            <person name="Egan A."/>
            <person name="Galens K."/>
            <person name="Fraser-Liggett C.M."/>
            <person name="Haas B.J."/>
            <person name="Inman J.M."/>
            <person name="Kent R."/>
            <person name="Lemieux S."/>
            <person name="Malavazi I."/>
            <person name="Orvis J."/>
            <person name="Roemer T."/>
            <person name="Ronning C.M."/>
            <person name="Sundaram J.P."/>
            <person name="Sutton G."/>
            <person name="Turner G."/>
            <person name="Venter J.C."/>
            <person name="White O.R."/>
            <person name="Whitty B.R."/>
            <person name="Youngman P."/>
            <person name="Wolfe K.H."/>
            <person name="Goldman G.H."/>
            <person name="Wortman J.R."/>
            <person name="Jiang B."/>
            <person name="Denning D.W."/>
            <person name="Nierman W.C."/>
        </authorList>
    </citation>
    <scope>NUCLEOTIDE SEQUENCE [LARGE SCALE GENOMIC DNA]</scope>
    <source>
        <strain evidence="3">ATCC 1020 / DSM 3700 / CBS 544.65 / FGSC A1164 / JCM 1740 / NRRL 181 / WB 181</strain>
    </source>
</reference>
<evidence type="ECO:0000313" key="2">
    <source>
        <dbReference type="EMBL" id="EAW16892.1"/>
    </source>
</evidence>
<dbReference type="GeneID" id="4585353"/>
<dbReference type="RefSeq" id="XP_001258789.1">
    <property type="nucleotide sequence ID" value="XM_001258788.1"/>
</dbReference>
<sequence length="251" mass="26841">MHYAYISIPLTLALGATASMPADSWVFGNSLFYLGPPTGASITKATYSLVPPDVPSGVKVSSPSDQVWVSVWVGASSTNGDANANLYQPLLNWSPDQESQGCSANSTEWCVAASTYTPDGQVGQTYVPVSRKTNLDFEISVENNKVYQTVTMNGEVVSQQSDALDNGLKYLYSSNECYTGSGNCGLLQGYKITNLTVTLSAADESFGKTMALFSCTDAGFATTDNGKTWYTDYIAIQEIDFDSSSDASVQE</sequence>
<dbReference type="KEGG" id="nfi:NFIA_002420"/>
<feature type="signal peptide" evidence="1">
    <location>
        <begin position="1"/>
        <end position="24"/>
    </location>
</feature>
<dbReference type="OMA" id="TLEAYSW"/>
<evidence type="ECO:0000256" key="1">
    <source>
        <dbReference type="SAM" id="SignalP"/>
    </source>
</evidence>
<dbReference type="EMBL" id="DS027697">
    <property type="protein sequence ID" value="EAW16892.1"/>
    <property type="molecule type" value="Genomic_DNA"/>
</dbReference>
<feature type="chain" id="PRO_5002634462" description="Concanavalin A-like lectin/glucanase" evidence="1">
    <location>
        <begin position="25"/>
        <end position="251"/>
    </location>
</feature>
<dbReference type="AlphaFoldDB" id="A1DJK3"/>
<dbReference type="VEuPathDB" id="FungiDB:NFIA_002420"/>
<keyword evidence="3" id="KW-1185">Reference proteome</keyword>
<keyword evidence="1" id="KW-0732">Signal</keyword>
<accession>A1DJK3</accession>
<proteinExistence type="predicted"/>